<comment type="caution">
    <text evidence="6">The sequence shown here is derived from an EMBL/GenBank/DDBJ whole genome shotgun (WGS) entry which is preliminary data.</text>
</comment>
<keyword evidence="4" id="KW-0804">Transcription</keyword>
<keyword evidence="2" id="KW-0805">Transcription regulation</keyword>
<evidence type="ECO:0000259" key="5">
    <source>
        <dbReference type="PROSITE" id="PS50931"/>
    </source>
</evidence>
<dbReference type="PANTHER" id="PTHR30346:SF0">
    <property type="entry name" value="HCA OPERON TRANSCRIPTIONAL ACTIVATOR HCAR"/>
    <property type="match status" value="1"/>
</dbReference>
<reference evidence="6" key="1">
    <citation type="submission" date="2023-07" db="EMBL/GenBank/DDBJ databases">
        <title>Sequencing the genomes of 1000 actinobacteria strains.</title>
        <authorList>
            <person name="Klenk H.-P."/>
        </authorList>
    </citation>
    <scope>NUCLEOTIDE SEQUENCE</scope>
    <source>
        <strain evidence="6">DSM 44707</strain>
    </source>
</reference>
<dbReference type="Proteomes" id="UP001183643">
    <property type="component" value="Unassembled WGS sequence"/>
</dbReference>
<dbReference type="PRINTS" id="PR00039">
    <property type="entry name" value="HTHLYSR"/>
</dbReference>
<dbReference type="SUPFAM" id="SSF53850">
    <property type="entry name" value="Periplasmic binding protein-like II"/>
    <property type="match status" value="1"/>
</dbReference>
<dbReference type="FunFam" id="1.10.10.10:FF:000001">
    <property type="entry name" value="LysR family transcriptional regulator"/>
    <property type="match status" value="1"/>
</dbReference>
<dbReference type="GO" id="GO:0032993">
    <property type="term" value="C:protein-DNA complex"/>
    <property type="evidence" value="ECO:0007669"/>
    <property type="project" value="TreeGrafter"/>
</dbReference>
<evidence type="ECO:0000256" key="2">
    <source>
        <dbReference type="ARBA" id="ARBA00023015"/>
    </source>
</evidence>
<dbReference type="GO" id="GO:0003677">
    <property type="term" value="F:DNA binding"/>
    <property type="evidence" value="ECO:0007669"/>
    <property type="project" value="UniProtKB-KW"/>
</dbReference>
<dbReference type="RefSeq" id="WP_310368348.1">
    <property type="nucleotide sequence ID" value="NZ_JAVDYB010000001.1"/>
</dbReference>
<dbReference type="PROSITE" id="PS50931">
    <property type="entry name" value="HTH_LYSR"/>
    <property type="match status" value="1"/>
</dbReference>
<sequence length="288" mass="31114">MADLELRHLRYLVAVAETGSITRAARRLLLTQPALSRALRSLERAAGVPLLVRGSHATELTAAGAVLLADAYDLLERSRIALERARETETLTVTAPACDVIAVAAASRDFEAANPGVQIDVVPRDWLAPEELRAGTADVSILRDSFDRHGLAVESIMTEPRMVVLGADHPLGERERLTLADLRDETFTYWAGMSGAEAAHWTGADVDGQPRRQSLRIRSVTDVLAAVALGRAVVYAHGSTLPEKLPGMSVRPVEGLSGSRLEVGTPSRATGAARLFVEHILRWPAWRA</sequence>
<dbReference type="AlphaFoldDB" id="A0AAE4C990"/>
<dbReference type="Gene3D" id="3.40.190.290">
    <property type="match status" value="1"/>
</dbReference>
<dbReference type="GO" id="GO:0003700">
    <property type="term" value="F:DNA-binding transcription factor activity"/>
    <property type="evidence" value="ECO:0007669"/>
    <property type="project" value="InterPro"/>
</dbReference>
<dbReference type="PANTHER" id="PTHR30346">
    <property type="entry name" value="TRANSCRIPTIONAL DUAL REGULATOR HCAR-RELATED"/>
    <property type="match status" value="1"/>
</dbReference>
<evidence type="ECO:0000256" key="4">
    <source>
        <dbReference type="ARBA" id="ARBA00023163"/>
    </source>
</evidence>
<evidence type="ECO:0000256" key="3">
    <source>
        <dbReference type="ARBA" id="ARBA00023125"/>
    </source>
</evidence>
<dbReference type="Pfam" id="PF03466">
    <property type="entry name" value="LysR_substrate"/>
    <property type="match status" value="1"/>
</dbReference>
<keyword evidence="7" id="KW-1185">Reference proteome</keyword>
<gene>
    <name evidence="6" type="ORF">J2S41_003089</name>
</gene>
<comment type="similarity">
    <text evidence="1">Belongs to the LysR transcriptional regulatory family.</text>
</comment>
<dbReference type="InterPro" id="IPR036388">
    <property type="entry name" value="WH-like_DNA-bd_sf"/>
</dbReference>
<dbReference type="InterPro" id="IPR005119">
    <property type="entry name" value="LysR_subst-bd"/>
</dbReference>
<dbReference type="Pfam" id="PF00126">
    <property type="entry name" value="HTH_1"/>
    <property type="match status" value="1"/>
</dbReference>
<name>A0AAE4C990_9ACTN</name>
<dbReference type="InterPro" id="IPR036390">
    <property type="entry name" value="WH_DNA-bd_sf"/>
</dbReference>
<protein>
    <submittedName>
        <fullName evidence="6">DNA-binding transcriptional LysR family regulator</fullName>
    </submittedName>
</protein>
<accession>A0AAE4C990</accession>
<evidence type="ECO:0000313" key="6">
    <source>
        <dbReference type="EMBL" id="MDR7276311.1"/>
    </source>
</evidence>
<organism evidence="6 7">
    <name type="scientific">Catenuloplanes atrovinosus</name>
    <dbReference type="NCBI Taxonomy" id="137266"/>
    <lineage>
        <taxon>Bacteria</taxon>
        <taxon>Bacillati</taxon>
        <taxon>Actinomycetota</taxon>
        <taxon>Actinomycetes</taxon>
        <taxon>Micromonosporales</taxon>
        <taxon>Micromonosporaceae</taxon>
        <taxon>Catenuloplanes</taxon>
    </lineage>
</organism>
<keyword evidence="3 6" id="KW-0238">DNA-binding</keyword>
<feature type="domain" description="HTH lysR-type" evidence="5">
    <location>
        <begin position="4"/>
        <end position="61"/>
    </location>
</feature>
<dbReference type="SUPFAM" id="SSF46785">
    <property type="entry name" value="Winged helix' DNA-binding domain"/>
    <property type="match status" value="1"/>
</dbReference>
<dbReference type="InterPro" id="IPR000847">
    <property type="entry name" value="LysR_HTH_N"/>
</dbReference>
<dbReference type="EMBL" id="JAVDYB010000001">
    <property type="protein sequence ID" value="MDR7276311.1"/>
    <property type="molecule type" value="Genomic_DNA"/>
</dbReference>
<proteinExistence type="inferred from homology"/>
<evidence type="ECO:0000256" key="1">
    <source>
        <dbReference type="ARBA" id="ARBA00009437"/>
    </source>
</evidence>
<evidence type="ECO:0000313" key="7">
    <source>
        <dbReference type="Proteomes" id="UP001183643"/>
    </source>
</evidence>
<dbReference type="Gene3D" id="1.10.10.10">
    <property type="entry name" value="Winged helix-like DNA-binding domain superfamily/Winged helix DNA-binding domain"/>
    <property type="match status" value="1"/>
</dbReference>